<dbReference type="WBParaSite" id="PS1159_v2.g16714.t1">
    <property type="protein sequence ID" value="PS1159_v2.g16714.t1"/>
    <property type="gene ID" value="PS1159_v2.g16714"/>
</dbReference>
<accession>A0AC35FEQ4</accession>
<name>A0AC35FEQ4_9BILA</name>
<protein>
    <submittedName>
        <fullName evidence="2">Uncharacterized protein</fullName>
    </submittedName>
</protein>
<evidence type="ECO:0000313" key="2">
    <source>
        <dbReference type="WBParaSite" id="PS1159_v2.g16714.t1"/>
    </source>
</evidence>
<sequence length="142" mass="15730">MLGYLDKPSSTAAMKDDDGWLYTGDIGYFDENEYTYIVDRMKELIKVSGLQVAPAELEALLLTHPKIKDSAVIGIPHKKKGEVPRAYVVVSNDGGEEDITEDEIKAFVATKSAPYKQLKGGVEFVKEIPKSASGKILRRLLR</sequence>
<proteinExistence type="predicted"/>
<reference evidence="2" key="1">
    <citation type="submission" date="2022-11" db="UniProtKB">
        <authorList>
            <consortium name="WormBaseParasite"/>
        </authorList>
    </citation>
    <scope>IDENTIFICATION</scope>
</reference>
<evidence type="ECO:0000313" key="1">
    <source>
        <dbReference type="Proteomes" id="UP000887580"/>
    </source>
</evidence>
<dbReference type="Proteomes" id="UP000887580">
    <property type="component" value="Unplaced"/>
</dbReference>
<organism evidence="1 2">
    <name type="scientific">Panagrolaimus sp. PS1159</name>
    <dbReference type="NCBI Taxonomy" id="55785"/>
    <lineage>
        <taxon>Eukaryota</taxon>
        <taxon>Metazoa</taxon>
        <taxon>Ecdysozoa</taxon>
        <taxon>Nematoda</taxon>
        <taxon>Chromadorea</taxon>
        <taxon>Rhabditida</taxon>
        <taxon>Tylenchina</taxon>
        <taxon>Panagrolaimomorpha</taxon>
        <taxon>Panagrolaimoidea</taxon>
        <taxon>Panagrolaimidae</taxon>
        <taxon>Panagrolaimus</taxon>
    </lineage>
</organism>